<dbReference type="Proteomes" id="UP000676336">
    <property type="component" value="Unassembled WGS sequence"/>
</dbReference>
<evidence type="ECO:0000256" key="1">
    <source>
        <dbReference type="ARBA" id="ARBA00006926"/>
    </source>
</evidence>
<keyword evidence="3 4" id="KW-0560">Oxidoreductase</keyword>
<dbReference type="PROSITE" id="PS51355">
    <property type="entry name" value="GLUTATHIONE_PEROXID_3"/>
    <property type="match status" value="1"/>
</dbReference>
<proteinExistence type="inferred from homology"/>
<dbReference type="PANTHER" id="PTHR11592:SF78">
    <property type="entry name" value="GLUTATHIONE PEROXIDASE"/>
    <property type="match status" value="1"/>
</dbReference>
<protein>
    <recommendedName>
        <fullName evidence="4">Glutathione peroxidase</fullName>
    </recommendedName>
</protein>
<comment type="caution">
    <text evidence="6">The sequence shown here is derived from an EMBL/GenBank/DDBJ whole genome shotgun (WGS) entry which is preliminary data.</text>
</comment>
<dbReference type="SUPFAM" id="SSF52833">
    <property type="entry name" value="Thioredoxin-like"/>
    <property type="match status" value="1"/>
</dbReference>
<dbReference type="AlphaFoldDB" id="A0A8S2J0I1"/>
<evidence type="ECO:0000256" key="2">
    <source>
        <dbReference type="ARBA" id="ARBA00022559"/>
    </source>
</evidence>
<feature type="domain" description="Thioredoxin" evidence="5">
    <location>
        <begin position="60"/>
        <end position="221"/>
    </location>
</feature>
<dbReference type="InterPro" id="IPR000889">
    <property type="entry name" value="Glutathione_peroxidase"/>
</dbReference>
<dbReference type="Pfam" id="PF00255">
    <property type="entry name" value="GSHPx"/>
    <property type="match status" value="1"/>
</dbReference>
<dbReference type="InterPro" id="IPR013766">
    <property type="entry name" value="Thioredoxin_domain"/>
</dbReference>
<evidence type="ECO:0000313" key="7">
    <source>
        <dbReference type="Proteomes" id="UP000676336"/>
    </source>
</evidence>
<dbReference type="Gene3D" id="3.40.30.10">
    <property type="entry name" value="Glutaredoxin"/>
    <property type="match status" value="1"/>
</dbReference>
<dbReference type="EMBL" id="CAJOBI010000050">
    <property type="protein sequence ID" value="CAF3788019.1"/>
    <property type="molecule type" value="Genomic_DNA"/>
</dbReference>
<dbReference type="InterPro" id="IPR036249">
    <property type="entry name" value="Thioredoxin-like_sf"/>
</dbReference>
<comment type="similarity">
    <text evidence="1 4">Belongs to the glutathione peroxidase family.</text>
</comment>
<evidence type="ECO:0000256" key="3">
    <source>
        <dbReference type="ARBA" id="ARBA00023002"/>
    </source>
</evidence>
<dbReference type="PRINTS" id="PR01011">
    <property type="entry name" value="GLUTPROXDASE"/>
</dbReference>
<evidence type="ECO:0000256" key="4">
    <source>
        <dbReference type="RuleBase" id="RU000499"/>
    </source>
</evidence>
<dbReference type="CDD" id="cd00340">
    <property type="entry name" value="GSH_Peroxidase"/>
    <property type="match status" value="1"/>
</dbReference>
<dbReference type="GO" id="GO:0034599">
    <property type="term" value="P:cellular response to oxidative stress"/>
    <property type="evidence" value="ECO:0007669"/>
    <property type="project" value="TreeGrafter"/>
</dbReference>
<keyword evidence="2 4" id="KW-0575">Peroxidase</keyword>
<organism evidence="6 7">
    <name type="scientific">Rotaria magnacalcarata</name>
    <dbReference type="NCBI Taxonomy" id="392030"/>
    <lineage>
        <taxon>Eukaryota</taxon>
        <taxon>Metazoa</taxon>
        <taxon>Spiralia</taxon>
        <taxon>Gnathifera</taxon>
        <taxon>Rotifera</taxon>
        <taxon>Eurotatoria</taxon>
        <taxon>Bdelloidea</taxon>
        <taxon>Philodinida</taxon>
        <taxon>Philodinidae</taxon>
        <taxon>Rotaria</taxon>
    </lineage>
</organism>
<name>A0A8S2J0I1_9BILA</name>
<dbReference type="GO" id="GO:0004601">
    <property type="term" value="F:peroxidase activity"/>
    <property type="evidence" value="ECO:0007669"/>
    <property type="project" value="UniProtKB-KW"/>
</dbReference>
<sequence>MSSARIMTQNGGVGVSHIFPPLQMLSSSAAAILLNSNGRQHMASLLQFGKSLFSARQTNINDPTNRPSFYDRQFTDIQGQPVDMNQLRGKVALLVNTASECGYTPQLYTLQELHDKYKDKGFTVLGVPCNNFGKQEPGDEPQVCSLYASKFKTTFPLTTKQDKDKPSEVFQWIIDAGGKDVLPQWNFHKYLIDRQGHLVAAWNSRVKPLDEEITKAIESIL</sequence>
<evidence type="ECO:0000259" key="5">
    <source>
        <dbReference type="PROSITE" id="PS51352"/>
    </source>
</evidence>
<gene>
    <name evidence="6" type="ORF">SMN809_LOCUS478</name>
</gene>
<dbReference type="PROSITE" id="PS51352">
    <property type="entry name" value="THIOREDOXIN_2"/>
    <property type="match status" value="1"/>
</dbReference>
<dbReference type="PANTHER" id="PTHR11592">
    <property type="entry name" value="GLUTATHIONE PEROXIDASE"/>
    <property type="match status" value="1"/>
</dbReference>
<evidence type="ECO:0000313" key="6">
    <source>
        <dbReference type="EMBL" id="CAF3788019.1"/>
    </source>
</evidence>
<reference evidence="6" key="1">
    <citation type="submission" date="2021-02" db="EMBL/GenBank/DDBJ databases">
        <authorList>
            <person name="Nowell W R."/>
        </authorList>
    </citation>
    <scope>NUCLEOTIDE SEQUENCE</scope>
</reference>
<accession>A0A8S2J0I1</accession>